<dbReference type="GO" id="GO:0005737">
    <property type="term" value="C:cytoplasm"/>
    <property type="evidence" value="ECO:0007669"/>
    <property type="project" value="UniProtKB-SubCell"/>
</dbReference>
<dbReference type="PANTHER" id="PTHR10889:SF1">
    <property type="entry name" value="DEOXYRIBOSE-PHOSPHATE ALDOLASE"/>
    <property type="match status" value="1"/>
</dbReference>
<dbReference type="InterPro" id="IPR002915">
    <property type="entry name" value="DeoC/FbaB/LacD_aldolase"/>
</dbReference>
<evidence type="ECO:0000313" key="9">
    <source>
        <dbReference type="Proteomes" id="UP000254792"/>
    </source>
</evidence>
<evidence type="ECO:0000256" key="7">
    <source>
        <dbReference type="HAMAP-Rule" id="MF_00114"/>
    </source>
</evidence>
<dbReference type="HAMAP" id="MF_00114">
    <property type="entry name" value="DeoC_type1"/>
    <property type="match status" value="1"/>
</dbReference>
<dbReference type="InterPro" id="IPR028581">
    <property type="entry name" value="DeoC_typeI"/>
</dbReference>
<dbReference type="UniPathway" id="UPA00002">
    <property type="reaction ID" value="UER00468"/>
</dbReference>
<dbReference type="GO" id="GO:0009264">
    <property type="term" value="P:deoxyribonucleotide catabolic process"/>
    <property type="evidence" value="ECO:0007669"/>
    <property type="project" value="UniProtKB-UniRule"/>
</dbReference>
<feature type="active site" description="Proton donor/acceptor" evidence="7">
    <location>
        <position position="89"/>
    </location>
</feature>
<dbReference type="GO" id="GO:0006018">
    <property type="term" value="P:2-deoxyribose 1-phosphate catabolic process"/>
    <property type="evidence" value="ECO:0007669"/>
    <property type="project" value="UniProtKB-UniRule"/>
</dbReference>
<evidence type="ECO:0000256" key="3">
    <source>
        <dbReference type="ARBA" id="ARBA00023239"/>
    </source>
</evidence>
<evidence type="ECO:0000256" key="2">
    <source>
        <dbReference type="ARBA" id="ARBA00022490"/>
    </source>
</evidence>
<evidence type="ECO:0000256" key="4">
    <source>
        <dbReference type="ARBA" id="ARBA00023270"/>
    </source>
</evidence>
<organism evidence="8 9">
    <name type="scientific">Spiroplasma alleghenense</name>
    <dbReference type="NCBI Taxonomy" id="216931"/>
    <lineage>
        <taxon>Bacteria</taxon>
        <taxon>Bacillati</taxon>
        <taxon>Mycoplasmatota</taxon>
        <taxon>Mollicutes</taxon>
        <taxon>Entomoplasmatales</taxon>
        <taxon>Spiroplasmataceae</taxon>
        <taxon>Spiroplasma</taxon>
    </lineage>
</organism>
<name>A0A345Z3M5_9MOLU</name>
<dbReference type="PIRSF" id="PIRSF001357">
    <property type="entry name" value="DeoC"/>
    <property type="match status" value="1"/>
</dbReference>
<accession>A0A345Z3M5</accession>
<evidence type="ECO:0000256" key="5">
    <source>
        <dbReference type="ARBA" id="ARBA00048791"/>
    </source>
</evidence>
<dbReference type="EC" id="4.1.2.4" evidence="7"/>
<reference evidence="8 9" key="1">
    <citation type="submission" date="2018-07" db="EMBL/GenBank/DDBJ databases">
        <title>Complete genome sequence of Spiroplasma alleghenense PLHS-1 (ATCC 51752).</title>
        <authorList>
            <person name="Chou L."/>
            <person name="Lee T.-Y."/>
            <person name="Tsai Y.-M."/>
            <person name="Kuo C.-H."/>
        </authorList>
    </citation>
    <scope>NUCLEOTIDE SEQUENCE [LARGE SCALE GENOMIC DNA]</scope>
    <source>
        <strain evidence="8 9">PLHS-1</strain>
    </source>
</reference>
<comment type="similarity">
    <text evidence="1 7">Belongs to the DeoC/FbaB aldolase family. DeoC type 1 subfamily.</text>
</comment>
<evidence type="ECO:0000256" key="6">
    <source>
        <dbReference type="ARBA" id="ARBA00056337"/>
    </source>
</evidence>
<dbReference type="SUPFAM" id="SSF51569">
    <property type="entry name" value="Aldolase"/>
    <property type="match status" value="1"/>
</dbReference>
<dbReference type="OrthoDB" id="9778711at2"/>
<comment type="pathway">
    <text evidence="7">Carbohydrate degradation; 2-deoxy-D-ribose 1-phosphate degradation; D-glyceraldehyde 3-phosphate and acetaldehyde from 2-deoxy-alpha-D-ribose 1-phosphate: step 2/2.</text>
</comment>
<dbReference type="CDD" id="cd00959">
    <property type="entry name" value="DeoC"/>
    <property type="match status" value="1"/>
</dbReference>
<proteinExistence type="inferred from homology"/>
<dbReference type="GO" id="GO:0004139">
    <property type="term" value="F:deoxyribose-phosphate aldolase activity"/>
    <property type="evidence" value="ECO:0007669"/>
    <property type="project" value="UniProtKB-UniRule"/>
</dbReference>
<gene>
    <name evidence="7 8" type="primary">deoC</name>
    <name evidence="8" type="ORF">SALLE_v1c05300</name>
</gene>
<comment type="subcellular location">
    <subcellularLocation>
        <location evidence="7">Cytoplasm</location>
    </subcellularLocation>
</comment>
<keyword evidence="4 7" id="KW-0704">Schiff base</keyword>
<dbReference type="EMBL" id="CP031376">
    <property type="protein sequence ID" value="AXK51204.1"/>
    <property type="molecule type" value="Genomic_DNA"/>
</dbReference>
<dbReference type="SMART" id="SM01133">
    <property type="entry name" value="DeoC"/>
    <property type="match status" value="1"/>
</dbReference>
<dbReference type="AlphaFoldDB" id="A0A345Z3M5"/>
<keyword evidence="2 7" id="KW-0963">Cytoplasm</keyword>
<dbReference type="InterPro" id="IPR013785">
    <property type="entry name" value="Aldolase_TIM"/>
</dbReference>
<comment type="catalytic activity">
    <reaction evidence="5 7">
        <text>2-deoxy-D-ribose 5-phosphate = D-glyceraldehyde 3-phosphate + acetaldehyde</text>
        <dbReference type="Rhea" id="RHEA:12821"/>
        <dbReference type="ChEBI" id="CHEBI:15343"/>
        <dbReference type="ChEBI" id="CHEBI:59776"/>
        <dbReference type="ChEBI" id="CHEBI:62877"/>
        <dbReference type="EC" id="4.1.2.4"/>
    </reaction>
</comment>
<dbReference type="Proteomes" id="UP000254792">
    <property type="component" value="Chromosome"/>
</dbReference>
<dbReference type="InterPro" id="IPR011343">
    <property type="entry name" value="DeoC"/>
</dbReference>
<feature type="active site" description="Schiff-base intermediate with acetaldehyde" evidence="7">
    <location>
        <position position="151"/>
    </location>
</feature>
<dbReference type="PANTHER" id="PTHR10889">
    <property type="entry name" value="DEOXYRIBOSE-PHOSPHATE ALDOLASE"/>
    <property type="match status" value="1"/>
</dbReference>
<keyword evidence="3 7" id="KW-0456">Lyase</keyword>
<keyword evidence="9" id="KW-1185">Reference proteome</keyword>
<protein>
    <recommendedName>
        <fullName evidence="7">Deoxyribose-phosphate aldolase</fullName>
        <shortName evidence="7">DERA</shortName>
        <ecNumber evidence="7">4.1.2.4</ecNumber>
    </recommendedName>
    <alternativeName>
        <fullName evidence="7">2-deoxy-D-ribose 5-phosphate aldolase</fullName>
    </alternativeName>
    <alternativeName>
        <fullName evidence="7">Phosphodeoxyriboaldolase</fullName>
        <shortName evidence="7">Deoxyriboaldolase</shortName>
    </alternativeName>
</protein>
<comment type="function">
    <text evidence="6 7">Catalyzes a reversible aldol reaction between acetaldehyde and D-glyceraldehyde 3-phosphate to generate 2-deoxy-D-ribose 5-phosphate.</text>
</comment>
<evidence type="ECO:0000313" key="8">
    <source>
        <dbReference type="EMBL" id="AXK51204.1"/>
    </source>
</evidence>
<feature type="active site" description="Proton donor/acceptor" evidence="7">
    <location>
        <position position="180"/>
    </location>
</feature>
<dbReference type="Pfam" id="PF01791">
    <property type="entry name" value="DeoC"/>
    <property type="match status" value="1"/>
</dbReference>
<evidence type="ECO:0000256" key="1">
    <source>
        <dbReference type="ARBA" id="ARBA00010936"/>
    </source>
</evidence>
<dbReference type="NCBIfam" id="TIGR00126">
    <property type="entry name" value="deoC"/>
    <property type="match status" value="1"/>
</dbReference>
<dbReference type="KEGG" id="salx:SALLE_v1c05300"/>
<dbReference type="Gene3D" id="3.20.20.70">
    <property type="entry name" value="Aldolase class I"/>
    <property type="match status" value="1"/>
</dbReference>
<dbReference type="RefSeq" id="WP_115558112.1">
    <property type="nucleotide sequence ID" value="NZ_CP031376.1"/>
</dbReference>
<dbReference type="GO" id="GO:0016052">
    <property type="term" value="P:carbohydrate catabolic process"/>
    <property type="evidence" value="ECO:0007669"/>
    <property type="project" value="TreeGrafter"/>
</dbReference>
<dbReference type="FunFam" id="3.20.20.70:FF:000044">
    <property type="entry name" value="Deoxyribose-phosphate aldolase"/>
    <property type="match status" value="1"/>
</dbReference>
<sequence length="219" mass="23604">MNLNKYIDHTLLKPEATEPQIIKLCEEAKKYDFATVCVNPYWIKLAKESLTGSNVGITTVVGFPLGVNTSEVKAFETTLAIKDGATEIDMVINIGALKSQKYDVVLNDMKKVKEAAGKTIVKVIFETALLTKEEIIKACELAVEAKLDFVKTSTGFSTAGATIENVTLMKKIVNGKAKVKAAGGVRNLQDAEEMIKAGADRLGTSGGVAIIEGKTNEEY</sequence>